<dbReference type="InterPro" id="IPR036523">
    <property type="entry name" value="SurE-like_sf"/>
</dbReference>
<dbReference type="PANTHER" id="PTHR47551">
    <property type="entry name" value="TUBULIN--TYROSINE LIGASE PBY1-RELATED"/>
    <property type="match status" value="1"/>
</dbReference>
<reference evidence="2" key="1">
    <citation type="submission" date="2022-07" db="EMBL/GenBank/DDBJ databases">
        <title>Fungi with potential for degradation of polypropylene.</title>
        <authorList>
            <person name="Gostincar C."/>
        </authorList>
    </citation>
    <scope>NUCLEOTIDE SEQUENCE</scope>
    <source>
        <strain evidence="2">EXF-13308</strain>
    </source>
</reference>
<comment type="caution">
    <text evidence="2">The sequence shown here is derived from an EMBL/GenBank/DDBJ whole genome shotgun (WGS) entry which is preliminary data.</text>
</comment>
<keyword evidence="3" id="KW-1185">Reference proteome</keyword>
<dbReference type="InterPro" id="IPR002828">
    <property type="entry name" value="SurE-like_Pase/nucleotidase"/>
</dbReference>
<dbReference type="SUPFAM" id="SSF64167">
    <property type="entry name" value="SurE-like"/>
    <property type="match status" value="1"/>
</dbReference>
<dbReference type="GO" id="GO:0016787">
    <property type="term" value="F:hydrolase activity"/>
    <property type="evidence" value="ECO:0007669"/>
    <property type="project" value="InterPro"/>
</dbReference>
<dbReference type="Proteomes" id="UP001174694">
    <property type="component" value="Unassembled WGS sequence"/>
</dbReference>
<dbReference type="EMBL" id="JANBVO010000005">
    <property type="protein sequence ID" value="KAJ9152051.1"/>
    <property type="molecule type" value="Genomic_DNA"/>
</dbReference>
<proteinExistence type="predicted"/>
<dbReference type="InterPro" id="IPR027746">
    <property type="entry name" value="TTL"/>
</dbReference>
<evidence type="ECO:0000313" key="3">
    <source>
        <dbReference type="Proteomes" id="UP001174694"/>
    </source>
</evidence>
<evidence type="ECO:0000259" key="1">
    <source>
        <dbReference type="Pfam" id="PF01975"/>
    </source>
</evidence>
<protein>
    <submittedName>
        <fullName evidence="2">Sure-like protein</fullName>
    </submittedName>
</protein>
<dbReference type="AlphaFoldDB" id="A0AA38RLR6"/>
<dbReference type="Pfam" id="PF01975">
    <property type="entry name" value="SurE"/>
    <property type="match status" value="1"/>
</dbReference>
<dbReference type="Gene3D" id="3.40.1210.10">
    <property type="entry name" value="Survival protein SurE-like phosphatase/nucleotidase"/>
    <property type="match status" value="1"/>
</dbReference>
<accession>A0AA38RLR6</accession>
<dbReference type="NCBIfam" id="TIGR00087">
    <property type="entry name" value="surE"/>
    <property type="match status" value="1"/>
</dbReference>
<gene>
    <name evidence="2" type="ORF">NKR23_g2578</name>
</gene>
<organism evidence="2 3">
    <name type="scientific">Pleurostoma richardsiae</name>
    <dbReference type="NCBI Taxonomy" id="41990"/>
    <lineage>
        <taxon>Eukaryota</taxon>
        <taxon>Fungi</taxon>
        <taxon>Dikarya</taxon>
        <taxon>Ascomycota</taxon>
        <taxon>Pezizomycotina</taxon>
        <taxon>Sordariomycetes</taxon>
        <taxon>Sordariomycetidae</taxon>
        <taxon>Calosphaeriales</taxon>
        <taxon>Pleurostomataceae</taxon>
        <taxon>Pleurostoma</taxon>
    </lineage>
</organism>
<name>A0AA38RLR6_9PEZI</name>
<evidence type="ECO:0000313" key="2">
    <source>
        <dbReference type="EMBL" id="KAJ9152051.1"/>
    </source>
</evidence>
<dbReference type="GO" id="GO:0000932">
    <property type="term" value="C:P-body"/>
    <property type="evidence" value="ECO:0007669"/>
    <property type="project" value="TreeGrafter"/>
</dbReference>
<dbReference type="PANTHER" id="PTHR47551:SF1">
    <property type="entry name" value="TUBULIN--TYROSINE LIGASE PBY1-RELATED"/>
    <property type="match status" value="1"/>
</dbReference>
<sequence length="282" mass="30691">MHILVVNDDGPPSNISPYVQSLVDELQSAGHVVSVVLPYTQQSWIGKAHMIDRVVRCVPSDNPDQEGWFFVNGTPATCAQVGLNHLFQNRGPVDLVVCGPNFGQNITVLFALSSGTLGAAMEAALCGKYAIALSYSKPLVCKPQAVTATARHSVRIIEALVKQWPRDGSVDIYSVNMPVEADVAGRKVVWCGILENHWHGESSFEELTTTPNEAVDKSAVKKEPVTRYFRWAPNLGHIDRILNAAPVGTDGWATRNGYTSITPLQANFLEQASDLYGSDFTV</sequence>
<feature type="domain" description="Survival protein SurE-like phosphatase/nucleotidase" evidence="1">
    <location>
        <begin position="3"/>
        <end position="199"/>
    </location>
</feature>